<name>Z9JMS9_9GAMM</name>
<dbReference type="Proteomes" id="UP001430701">
    <property type="component" value="Unassembled WGS sequence"/>
</dbReference>
<dbReference type="EMBL" id="JDSQ01000003">
    <property type="protein sequence ID" value="EWS79101.1"/>
    <property type="molecule type" value="Genomic_DNA"/>
</dbReference>
<reference evidence="3" key="2">
    <citation type="submission" date="2021-11" db="EMBL/GenBank/DDBJ databases">
        <title>Genome sequence of Xylella taiwanensis PLS432.</title>
        <authorList>
            <person name="Weng L.-W."/>
            <person name="Su C.-C."/>
            <person name="Tsai C.-W."/>
            <person name="Kuo C.-H."/>
        </authorList>
    </citation>
    <scope>NUCLEOTIDE SEQUENCE</scope>
    <source>
        <strain evidence="3">PLS432</strain>
    </source>
</reference>
<evidence type="ECO:0000256" key="1">
    <source>
        <dbReference type="SAM" id="Phobius"/>
    </source>
</evidence>
<gene>
    <name evidence="2" type="ORF">AF72_02710</name>
    <name evidence="3" type="ORF">LPH55_02505</name>
</gene>
<evidence type="ECO:0000313" key="2">
    <source>
        <dbReference type="EMBL" id="EWS79101.1"/>
    </source>
</evidence>
<sequence length="139" mass="14757">MASEIERPAKIITWLVDAFAGVVNGIASACTVLVGLFAAAWDAIKCGFVSVFDWIANKIDLVVGSMKSVVDWVGKVMGRGSAQITANTHRVAGRMQVLQAVHAWESIPNTLESVMAHLATLPPCSALVVARSAMPTIRP</sequence>
<dbReference type="STRING" id="1444770.AF72_02710"/>
<accession>Z9JMS9</accession>
<keyword evidence="5" id="KW-1185">Reference proteome</keyword>
<reference evidence="2 4" key="1">
    <citation type="journal article" date="2014" name="Genome Announc.">
        <title>Draft Genome Sequence of Xylella fastidiosa Pear Leaf Scorch Strain in Taiwan.</title>
        <authorList>
            <person name="Su C.C."/>
            <person name="Deng W.L."/>
            <person name="Jan F.J."/>
            <person name="Chang C.J."/>
            <person name="Huang H."/>
            <person name="Chen J."/>
        </authorList>
    </citation>
    <scope>NUCLEOTIDE SEQUENCE [LARGE SCALE GENOMIC DNA]</scope>
    <source>
        <strain evidence="2 4">PLS229</strain>
    </source>
</reference>
<evidence type="ECO:0000313" key="4">
    <source>
        <dbReference type="Proteomes" id="UP000020406"/>
    </source>
</evidence>
<dbReference type="KEGG" id="xtw:AB672_08780"/>
<evidence type="ECO:0000313" key="5">
    <source>
        <dbReference type="Proteomes" id="UP001430701"/>
    </source>
</evidence>
<feature type="transmembrane region" description="Helical" evidence="1">
    <location>
        <begin position="12"/>
        <end position="41"/>
    </location>
</feature>
<dbReference type="GeneID" id="68901388"/>
<dbReference type="AlphaFoldDB" id="Z9JMS9"/>
<dbReference type="EMBL" id="JAJPPU010000001">
    <property type="protein sequence ID" value="MCD8472370.1"/>
    <property type="molecule type" value="Genomic_DNA"/>
</dbReference>
<dbReference type="Proteomes" id="UP000020406">
    <property type="component" value="Unassembled WGS sequence"/>
</dbReference>
<keyword evidence="1" id="KW-1133">Transmembrane helix</keyword>
<protein>
    <submittedName>
        <fullName evidence="2">Uncharacterized protein</fullName>
    </submittedName>
</protein>
<dbReference type="PATRIC" id="fig|1444770.3.peg.654"/>
<dbReference type="PROSITE" id="PS51257">
    <property type="entry name" value="PROKAR_LIPOPROTEIN"/>
    <property type="match status" value="1"/>
</dbReference>
<keyword evidence="1" id="KW-0812">Transmembrane</keyword>
<comment type="caution">
    <text evidence="2">The sequence shown here is derived from an EMBL/GenBank/DDBJ whole genome shotgun (WGS) entry which is preliminary data.</text>
</comment>
<evidence type="ECO:0000313" key="3">
    <source>
        <dbReference type="EMBL" id="MCD8472370.1"/>
    </source>
</evidence>
<proteinExistence type="predicted"/>
<organism evidence="2 4">
    <name type="scientific">Xylella taiwanensis</name>
    <dbReference type="NCBI Taxonomy" id="1444770"/>
    <lineage>
        <taxon>Bacteria</taxon>
        <taxon>Pseudomonadati</taxon>
        <taxon>Pseudomonadota</taxon>
        <taxon>Gammaproteobacteria</taxon>
        <taxon>Lysobacterales</taxon>
        <taxon>Lysobacteraceae</taxon>
        <taxon>Xylella</taxon>
    </lineage>
</organism>
<dbReference type="RefSeq" id="WP_038270439.1">
    <property type="nucleotide sequence ID" value="NZ_CP053627.1"/>
</dbReference>
<keyword evidence="1" id="KW-0472">Membrane</keyword>